<dbReference type="Proteomes" id="UP000646426">
    <property type="component" value="Unassembled WGS sequence"/>
</dbReference>
<dbReference type="AlphaFoldDB" id="A0A918SYI1"/>
<dbReference type="GO" id="GO:0016740">
    <property type="term" value="F:transferase activity"/>
    <property type="evidence" value="ECO:0007669"/>
    <property type="project" value="UniProtKB-KW"/>
</dbReference>
<protein>
    <submittedName>
        <fullName evidence="1">Glycosyl transferase</fullName>
    </submittedName>
</protein>
<dbReference type="SUPFAM" id="SSF56059">
    <property type="entry name" value="Glutathione synthetase ATP-binding domain-like"/>
    <property type="match status" value="1"/>
</dbReference>
<dbReference type="RefSeq" id="WP_189453844.1">
    <property type="nucleotide sequence ID" value="NZ_BMYD01000001.1"/>
</dbReference>
<comment type="caution">
    <text evidence="1">The sequence shown here is derived from an EMBL/GenBank/DDBJ whole genome shotgun (WGS) entry which is preliminary data.</text>
</comment>
<evidence type="ECO:0000313" key="2">
    <source>
        <dbReference type="Proteomes" id="UP000646426"/>
    </source>
</evidence>
<organism evidence="1 2">
    <name type="scientific">Cognatilysobacter bugurensis</name>
    <dbReference type="NCBI Taxonomy" id="543356"/>
    <lineage>
        <taxon>Bacteria</taxon>
        <taxon>Pseudomonadati</taxon>
        <taxon>Pseudomonadota</taxon>
        <taxon>Gammaproteobacteria</taxon>
        <taxon>Lysobacterales</taxon>
        <taxon>Lysobacteraceae</taxon>
        <taxon>Cognatilysobacter</taxon>
    </lineage>
</organism>
<sequence length="314" mass="36242">MPLPRPISRVYVRFQFAMRRVVGVGRVEKIRYLLKHGHLPRLHAPRTLTEKIFARKLLHGHDPRFPIIADKVDARQWVAERIGDEYLVPAHGVYEYDELEKMEIVPGQVIKCANRSGGVYFATEELARDRQAFIAKLRKDLDFDFASWTGEPWYARIPKRVLIEQSLVDDRGQVPVDYKFFVFDGEVKSVQIHIDRFGDHKRAMFDRAWNLIPLGNAIPEQLPPPPKRYAEMVKIAETLGREFDFIRVDLFEIEGERIYFGELTLAPGSGLTQLDPLDYDAVFGRYWNVDPAHVVEAAANGSTQNDERQLQVKA</sequence>
<gene>
    <name evidence="1" type="ORF">GCM10007067_09690</name>
</gene>
<proteinExistence type="predicted"/>
<keyword evidence="1" id="KW-0808">Transferase</keyword>
<name>A0A918SYI1_9GAMM</name>
<dbReference type="EMBL" id="BMYD01000001">
    <property type="protein sequence ID" value="GHA74711.1"/>
    <property type="molecule type" value="Genomic_DNA"/>
</dbReference>
<reference evidence="1" key="2">
    <citation type="submission" date="2020-09" db="EMBL/GenBank/DDBJ databases">
        <authorList>
            <person name="Sun Q."/>
            <person name="Kim S."/>
        </authorList>
    </citation>
    <scope>NUCLEOTIDE SEQUENCE</scope>
    <source>
        <strain evidence="1">KCTC 23077</strain>
    </source>
</reference>
<dbReference type="InterPro" id="IPR029465">
    <property type="entry name" value="ATPgrasp_TupA"/>
</dbReference>
<dbReference type="Pfam" id="PF14305">
    <property type="entry name" value="ATPgrasp_TupA"/>
    <property type="match status" value="1"/>
</dbReference>
<keyword evidence="2" id="KW-1185">Reference proteome</keyword>
<evidence type="ECO:0000313" key="1">
    <source>
        <dbReference type="EMBL" id="GHA74711.1"/>
    </source>
</evidence>
<accession>A0A918SYI1</accession>
<reference evidence="1" key="1">
    <citation type="journal article" date="2014" name="Int. J. Syst. Evol. Microbiol.">
        <title>Complete genome sequence of Corynebacterium casei LMG S-19264T (=DSM 44701T), isolated from a smear-ripened cheese.</title>
        <authorList>
            <consortium name="US DOE Joint Genome Institute (JGI-PGF)"/>
            <person name="Walter F."/>
            <person name="Albersmeier A."/>
            <person name="Kalinowski J."/>
            <person name="Ruckert C."/>
        </authorList>
    </citation>
    <scope>NUCLEOTIDE SEQUENCE</scope>
    <source>
        <strain evidence="1">KCTC 23077</strain>
    </source>
</reference>